<evidence type="ECO:0000313" key="2">
    <source>
        <dbReference type="EMBL" id="MFG6294378.1"/>
    </source>
</evidence>
<dbReference type="InterPro" id="IPR045677">
    <property type="entry name" value="DUF6197"/>
</dbReference>
<protein>
    <submittedName>
        <fullName evidence="2">Uncharacterized protein</fullName>
    </submittedName>
</protein>
<sequence length="117" mass="12358">MSTATATRLAPPVLDLDARLALVDAAMSARLDQAAVAFEVNTAHLPGADPVPHIADTGPVPLTPAAEPSPYRTPIADLLHRARQRIEADGWCRDAVFDESGAVCPIRAIRLEAAGDR</sequence>
<gene>
    <name evidence="2" type="ORF">ACGU38_03250</name>
</gene>
<dbReference type="Pfam" id="PF19698">
    <property type="entry name" value="DUF6197"/>
    <property type="match status" value="1"/>
</dbReference>
<accession>A0ABW7DU62</accession>
<keyword evidence="3" id="KW-1185">Reference proteome</keyword>
<evidence type="ECO:0000313" key="3">
    <source>
        <dbReference type="Proteomes" id="UP001605990"/>
    </source>
</evidence>
<comment type="caution">
    <text evidence="2">The sequence shown here is derived from an EMBL/GenBank/DDBJ whole genome shotgun (WGS) entry which is preliminary data.</text>
</comment>
<proteinExistence type="predicted"/>
<dbReference type="EMBL" id="JBIENY010000044">
    <property type="protein sequence ID" value="MFG6294378.1"/>
    <property type="molecule type" value="Genomic_DNA"/>
</dbReference>
<reference evidence="2 3" key="1">
    <citation type="submission" date="2024-10" db="EMBL/GenBank/DDBJ databases">
        <title>Draft genome assembly of a novel steroid transforming actinomycete isolated from African clawed frog Xenopus laevis.</title>
        <authorList>
            <person name="Bragin E."/>
            <person name="Kollerov V."/>
            <person name="Donova M.V."/>
        </authorList>
    </citation>
    <scope>NUCLEOTIDE SEQUENCE [LARGE SCALE GENOMIC DNA]</scope>
    <source>
        <strain evidence="2 3">MTOC-St3</strain>
    </source>
</reference>
<feature type="region of interest" description="Disordered" evidence="1">
    <location>
        <begin position="49"/>
        <end position="69"/>
    </location>
</feature>
<evidence type="ECO:0000256" key="1">
    <source>
        <dbReference type="SAM" id="MobiDB-lite"/>
    </source>
</evidence>
<name>A0ABW7DU62_STRRO</name>
<dbReference type="Proteomes" id="UP001605990">
    <property type="component" value="Unassembled WGS sequence"/>
</dbReference>
<organism evidence="2 3">
    <name type="scientific">Streptomyces rochei</name>
    <name type="common">Streptomyces parvullus</name>
    <dbReference type="NCBI Taxonomy" id="1928"/>
    <lineage>
        <taxon>Bacteria</taxon>
        <taxon>Bacillati</taxon>
        <taxon>Actinomycetota</taxon>
        <taxon>Actinomycetes</taxon>
        <taxon>Kitasatosporales</taxon>
        <taxon>Streptomycetaceae</taxon>
        <taxon>Streptomyces</taxon>
        <taxon>Streptomyces rochei group</taxon>
    </lineage>
</organism>
<feature type="non-terminal residue" evidence="2">
    <location>
        <position position="117"/>
    </location>
</feature>